<sequence>MARRVWVAAGGRCMFCNRYLLDDETTGQNVMIGQLAHIVGWSTADGSPRGSEHLDAALRNEADNLMLLCYDQHKVIDEKSLWAVYDTDTLRAMKRQHESRVRELTAMDPGRSTTVLRVVGNIHDQAVDLTDARVREALFTHKRFPDWALLGSDEYEVDLRTLPGEREGTSTYWASAHAHLEERLGRLRTMVAKGRITHLSVFPLARIPVLILLGKLLDDTVPVDLYPKRRDGDEGWGWASAAADVSFEFTRVQAGFDPTKVALLVSVSGSVDRGRLPDEIDERYALYELRPFDTLPAPGLIASADSLDAFCRTWREVLATVEARHHSVQNLPTFSAVPAAVAVSMGRHLMSAAQPPLDIYDRVTGSDTYQFTTSTAKTGH</sequence>
<feature type="domain" description="SMODS-associated and fused to various effectors" evidence="1">
    <location>
        <begin position="188"/>
        <end position="372"/>
    </location>
</feature>
<evidence type="ECO:0000313" key="3">
    <source>
        <dbReference type="Proteomes" id="UP000092668"/>
    </source>
</evidence>
<proteinExistence type="predicted"/>
<evidence type="ECO:0000313" key="2">
    <source>
        <dbReference type="EMBL" id="OBY33200.1"/>
    </source>
</evidence>
<organism evidence="2 3">
    <name type="scientific">Mycolicibacter kumamotonensis</name>
    <dbReference type="NCBI Taxonomy" id="354243"/>
    <lineage>
        <taxon>Bacteria</taxon>
        <taxon>Bacillati</taxon>
        <taxon>Actinomycetota</taxon>
        <taxon>Actinomycetes</taxon>
        <taxon>Mycobacteriales</taxon>
        <taxon>Mycobacteriaceae</taxon>
        <taxon>Mycolicibacter</taxon>
    </lineage>
</organism>
<gene>
    <name evidence="2" type="ORF">ACT18_02585</name>
</gene>
<reference evidence="2 3" key="1">
    <citation type="submission" date="2015-06" db="EMBL/GenBank/DDBJ databases">
        <title>Genome sequence of Mycobacterium kumamotonense strain Roo.</title>
        <authorList>
            <person name="Greninger A.L."/>
            <person name="Cunningham G."/>
            <person name="Miller S."/>
        </authorList>
    </citation>
    <scope>NUCLEOTIDE SEQUENCE [LARGE SCALE GENOMIC DNA]</scope>
    <source>
        <strain evidence="2 3">Roo</strain>
    </source>
</reference>
<dbReference type="Pfam" id="PF18145">
    <property type="entry name" value="SAVED"/>
    <property type="match status" value="1"/>
</dbReference>
<dbReference type="NCBIfam" id="NF033611">
    <property type="entry name" value="SAVED"/>
    <property type="match status" value="1"/>
</dbReference>
<dbReference type="Proteomes" id="UP000092668">
    <property type="component" value="Unassembled WGS sequence"/>
</dbReference>
<dbReference type="InterPro" id="IPR040836">
    <property type="entry name" value="SAVED"/>
</dbReference>
<dbReference type="AlphaFoldDB" id="A0A1B8SKF1"/>
<evidence type="ECO:0000259" key="1">
    <source>
        <dbReference type="Pfam" id="PF18145"/>
    </source>
</evidence>
<keyword evidence="3" id="KW-1185">Reference proteome</keyword>
<comment type="caution">
    <text evidence="2">The sequence shown here is derived from an EMBL/GenBank/DDBJ whole genome shotgun (WGS) entry which is preliminary data.</text>
</comment>
<dbReference type="PATRIC" id="fig|354243.3.peg.547"/>
<accession>A0A1B8SKF1</accession>
<name>A0A1B8SKF1_9MYCO</name>
<protein>
    <recommendedName>
        <fullName evidence="1">SMODS-associated and fused to various effectors domain-containing protein</fullName>
    </recommendedName>
</protein>
<dbReference type="EMBL" id="LFOE01000002">
    <property type="protein sequence ID" value="OBY33200.1"/>
    <property type="molecule type" value="Genomic_DNA"/>
</dbReference>